<sequence length="302" mass="32884">MTSLPFVTVDVFTTTRFAGNPLAIVKIPKGRDVATAQMQSIASEFNLSETVFLYENNTNDETEPEWRIRIFMVGAELPFAGHPTIGTACYALGTLANNSRHGKLHCNAGPIELEYDGEVAKASIPHNVHIHTEHEVTAEQIYHLQPAIAKSPPPQSVDLVSPVKGMNFVCVELPSLEILAQVEASGKAITPQLDVDWNTGFIGSYFYVIDEQEGEKLTIRTRMIEKSLEDPATGAAASGLAALLALKHKLRFAKFSITQGVEMGRRSEIGVEVTLTESLDKVKKVVLSGSALKVMEGTVFCD</sequence>
<protein>
    <recommendedName>
        <fullName evidence="4">Diaminopimelate epimerase-like protein</fullName>
    </recommendedName>
</protein>
<evidence type="ECO:0008006" key="4">
    <source>
        <dbReference type="Google" id="ProtNLM"/>
    </source>
</evidence>
<feature type="active site" evidence="1">
    <location>
        <position position="49"/>
    </location>
</feature>
<dbReference type="Gene3D" id="3.10.310.10">
    <property type="entry name" value="Diaminopimelate Epimerase, Chain A, domain 1"/>
    <property type="match status" value="2"/>
</dbReference>
<evidence type="ECO:0000256" key="1">
    <source>
        <dbReference type="PIRSR" id="PIRSR016184-1"/>
    </source>
</evidence>
<comment type="caution">
    <text evidence="2">The sequence shown here is derived from an EMBL/GenBank/DDBJ whole genome shotgun (WGS) entry which is preliminary data.</text>
</comment>
<evidence type="ECO:0000313" key="2">
    <source>
        <dbReference type="EMBL" id="KAK5115559.1"/>
    </source>
</evidence>
<name>A0AAN7YLW3_9PEZI</name>
<gene>
    <name evidence="2" type="ORF">LTR62_001218</name>
</gene>
<dbReference type="Pfam" id="PF02567">
    <property type="entry name" value="PhzC-PhzF"/>
    <property type="match status" value="1"/>
</dbReference>
<dbReference type="InterPro" id="IPR003719">
    <property type="entry name" value="Phenazine_PhzF-like"/>
</dbReference>
<dbReference type="GO" id="GO:0005737">
    <property type="term" value="C:cytoplasm"/>
    <property type="evidence" value="ECO:0007669"/>
    <property type="project" value="TreeGrafter"/>
</dbReference>
<evidence type="ECO:0000313" key="3">
    <source>
        <dbReference type="Proteomes" id="UP001310890"/>
    </source>
</evidence>
<dbReference type="AlphaFoldDB" id="A0AAN7YLW3"/>
<accession>A0AAN7YLW3</accession>
<dbReference type="SUPFAM" id="SSF54506">
    <property type="entry name" value="Diaminopimelate epimerase-like"/>
    <property type="match status" value="1"/>
</dbReference>
<dbReference type="GO" id="GO:0016853">
    <property type="term" value="F:isomerase activity"/>
    <property type="evidence" value="ECO:0007669"/>
    <property type="project" value="TreeGrafter"/>
</dbReference>
<dbReference type="PIRSF" id="PIRSF016184">
    <property type="entry name" value="PhzC_PhzF"/>
    <property type="match status" value="1"/>
</dbReference>
<dbReference type="NCBIfam" id="TIGR00654">
    <property type="entry name" value="PhzF_family"/>
    <property type="match status" value="1"/>
</dbReference>
<dbReference type="EMBL" id="JAVRRL010000012">
    <property type="protein sequence ID" value="KAK5115559.1"/>
    <property type="molecule type" value="Genomic_DNA"/>
</dbReference>
<proteinExistence type="predicted"/>
<dbReference type="PANTHER" id="PTHR13774:SF32">
    <property type="entry name" value="ANTISENSE-ENHANCING SEQUENCE 1"/>
    <property type="match status" value="1"/>
</dbReference>
<dbReference type="PANTHER" id="PTHR13774">
    <property type="entry name" value="PHENAZINE BIOSYNTHESIS PROTEIN"/>
    <property type="match status" value="1"/>
</dbReference>
<organism evidence="2 3">
    <name type="scientific">Meristemomyces frigidus</name>
    <dbReference type="NCBI Taxonomy" id="1508187"/>
    <lineage>
        <taxon>Eukaryota</taxon>
        <taxon>Fungi</taxon>
        <taxon>Dikarya</taxon>
        <taxon>Ascomycota</taxon>
        <taxon>Pezizomycotina</taxon>
        <taxon>Dothideomycetes</taxon>
        <taxon>Dothideomycetidae</taxon>
        <taxon>Mycosphaerellales</taxon>
        <taxon>Teratosphaeriaceae</taxon>
        <taxon>Meristemomyces</taxon>
    </lineage>
</organism>
<reference evidence="2" key="1">
    <citation type="submission" date="2023-08" db="EMBL/GenBank/DDBJ databases">
        <title>Black Yeasts Isolated from many extreme environments.</title>
        <authorList>
            <person name="Coleine C."/>
            <person name="Stajich J.E."/>
            <person name="Selbmann L."/>
        </authorList>
    </citation>
    <scope>NUCLEOTIDE SEQUENCE</scope>
    <source>
        <strain evidence="2">CCFEE 5401</strain>
    </source>
</reference>
<dbReference type="Proteomes" id="UP001310890">
    <property type="component" value="Unassembled WGS sequence"/>
</dbReference>